<dbReference type="PANTHER" id="PTHR33099">
    <property type="entry name" value="FE2OG DIOXYGENASE DOMAIN-CONTAINING PROTEIN"/>
    <property type="match status" value="1"/>
</dbReference>
<proteinExistence type="predicted"/>
<organism evidence="1 2">
    <name type="scientific">Puccinia coronata f. sp. avenae</name>
    <dbReference type="NCBI Taxonomy" id="200324"/>
    <lineage>
        <taxon>Eukaryota</taxon>
        <taxon>Fungi</taxon>
        <taxon>Dikarya</taxon>
        <taxon>Basidiomycota</taxon>
        <taxon>Pucciniomycotina</taxon>
        <taxon>Pucciniomycetes</taxon>
        <taxon>Pucciniales</taxon>
        <taxon>Pucciniaceae</taxon>
        <taxon>Puccinia</taxon>
    </lineage>
</organism>
<protein>
    <submittedName>
        <fullName evidence="1">Uncharacterized protein</fullName>
    </submittedName>
</protein>
<dbReference type="AlphaFoldDB" id="A0A2N5UNG1"/>
<dbReference type="EMBL" id="PGCI01000117">
    <property type="protein sequence ID" value="PLW39292.1"/>
    <property type="molecule type" value="Genomic_DNA"/>
</dbReference>
<evidence type="ECO:0000313" key="1">
    <source>
        <dbReference type="EMBL" id="PLW39292.1"/>
    </source>
</evidence>
<dbReference type="PANTHER" id="PTHR33099:SF7">
    <property type="entry name" value="MYND-TYPE DOMAIN-CONTAINING PROTEIN"/>
    <property type="match status" value="1"/>
</dbReference>
<comment type="caution">
    <text evidence="1">The sequence shown here is derived from an EMBL/GenBank/DDBJ whole genome shotgun (WGS) entry which is preliminary data.</text>
</comment>
<gene>
    <name evidence="1" type="ORF">PCASD_05316</name>
</gene>
<sequence length="928" mass="103794">MQANLDPQSKLKVDLKRGFKAINSTGNFAAWDALPTTPPATFLLDGDEVINMPLTHECIQSLITKADQPSYGSGDKALIDAPVPGVWEIRATQLFFIEPAWQAYLVELSKNVAPKLGFSGPIRLDFQKMLIYATGAAYEPDIQSTPGSFGHLIIYLPSAHTGGDVVVQHNGKRVTWRTSDTTQSFACWYSDVIQVEHSPVHSGFRCVLIYNLAISPSSTLPSAGVLDSRKEPLRNALQRWLRYLDSSDPTKAPSHLYHPLDHEYTTVATMSQTNLKGKDFTRTQVLRSFAHEFEFEIFLAHLEKLESGFVCREPARYPDTDSSSSASHHDLDDVDETIHTVKSLCSLDGTFITINFEFDPTFCVVRDPFKDVKIAKEDYNYEYGQDTASLTHWYRRSALVIVPHRKLGTFFAQCTSGSSSDDDYTASSTDSNHACLSNDDPKYESALNYLGRIRSTPSAQMSMLDAMCTLYVSQPCKKLHRADLLRTALQYSHYPLFQTVGVRHQGRLHTCFFDWAKEWLNMLSDADRAEKYQVWIPFVLQGFPSMADRLDTTRKMSDPLGDASTSDTALSSTPWAQDVIRRCIKSFPDTNKTPTVSDSERLLSALLGLNDPWEDTSALLTSVFERFPQADATAFLLDILSRLKAQAQVFHPLMYNNIELYRGLALRVFHSKRKLSQIIHAEPTAKVAVPKLACVANTRDLNIPTTPAESGLVVTAKTLVQFACDLSDTSTDANNMLQQFLQEITAQCATFSLEGMKNLWIPFLYQLIQALGSQPTILDTPAVQQLAGQLIKHLADKTLGPYPQAGVNFPCFRVSCSCRDCGELNQFLRNPSQRVGRFKMVQHRRQHLQAQLGKDGIACTQDTYTGGSPYTLAVTKSCSLQDEVSKWNRRQNELYVDITQNIRPEHLESLLGPVEATRIQSLAKPTEG</sequence>
<evidence type="ECO:0000313" key="2">
    <source>
        <dbReference type="Proteomes" id="UP000235392"/>
    </source>
</evidence>
<name>A0A2N5UNG1_9BASI</name>
<reference evidence="1 2" key="1">
    <citation type="submission" date="2017-11" db="EMBL/GenBank/DDBJ databases">
        <title>De novo assembly and phasing of dikaryotic genomes from two isolates of Puccinia coronata f. sp. avenae, the causal agent of oat crown rust.</title>
        <authorList>
            <person name="Miller M.E."/>
            <person name="Zhang Y."/>
            <person name="Omidvar V."/>
            <person name="Sperschneider J."/>
            <person name="Schwessinger B."/>
            <person name="Raley C."/>
            <person name="Palmer J.M."/>
            <person name="Garnica D."/>
            <person name="Upadhyaya N."/>
            <person name="Rathjen J."/>
            <person name="Taylor J.M."/>
            <person name="Park R.F."/>
            <person name="Dodds P.N."/>
            <person name="Hirsch C.D."/>
            <person name="Kianian S.F."/>
            <person name="Figueroa M."/>
        </authorList>
    </citation>
    <scope>NUCLEOTIDE SEQUENCE [LARGE SCALE GENOMIC DNA]</scope>
    <source>
        <strain evidence="1">12SD80</strain>
    </source>
</reference>
<dbReference type="Proteomes" id="UP000235392">
    <property type="component" value="Unassembled WGS sequence"/>
</dbReference>
<accession>A0A2N5UNG1</accession>